<dbReference type="SUPFAM" id="SSF52833">
    <property type="entry name" value="Thioredoxin-like"/>
    <property type="match status" value="1"/>
</dbReference>
<protein>
    <recommendedName>
        <fullName evidence="2">Thiol:disulfide interchange protein DsbA</fullName>
    </recommendedName>
</protein>
<dbReference type="InterPro" id="IPR023205">
    <property type="entry name" value="DsbA/DsbL"/>
</dbReference>
<dbReference type="Gene3D" id="3.40.30.10">
    <property type="entry name" value="Glutaredoxin"/>
    <property type="match status" value="1"/>
</dbReference>
<proteinExistence type="inferred from homology"/>
<evidence type="ECO:0000256" key="4">
    <source>
        <dbReference type="ARBA" id="ARBA00023157"/>
    </source>
</evidence>
<feature type="domain" description="DSBA-like thioredoxin" evidence="7">
    <location>
        <begin position="112"/>
        <end position="206"/>
    </location>
</feature>
<keyword evidence="5" id="KW-0676">Redox-active center</keyword>
<evidence type="ECO:0000256" key="1">
    <source>
        <dbReference type="ARBA" id="ARBA00005791"/>
    </source>
</evidence>
<reference evidence="8 9" key="1">
    <citation type="submission" date="2018-04" db="EMBL/GenBank/DDBJ databases">
        <title>Thalassorhabdus spongiae gen. nov., sp. nov., isolated from a marine sponge in South-West Iceland.</title>
        <authorList>
            <person name="Knobloch S."/>
            <person name="Daussin A."/>
            <person name="Johannsson R."/>
            <person name="Marteinsson V.T."/>
        </authorList>
    </citation>
    <scope>NUCLEOTIDE SEQUENCE [LARGE SCALE GENOMIC DNA]</scope>
    <source>
        <strain evidence="8 9">Hp12</strain>
    </source>
</reference>
<evidence type="ECO:0000256" key="5">
    <source>
        <dbReference type="ARBA" id="ARBA00023284"/>
    </source>
</evidence>
<evidence type="ECO:0000313" key="8">
    <source>
        <dbReference type="EMBL" id="PVZ70515.1"/>
    </source>
</evidence>
<dbReference type="AlphaFoldDB" id="A0A2V1GVT9"/>
<dbReference type="InterPro" id="IPR036249">
    <property type="entry name" value="Thioredoxin-like_sf"/>
</dbReference>
<dbReference type="InterPro" id="IPR001853">
    <property type="entry name" value="DSBA-like_thioredoxin_dom"/>
</dbReference>
<dbReference type="PANTHER" id="PTHR35891">
    <property type="entry name" value="THIOL:DISULFIDE INTERCHANGE PROTEIN DSBA"/>
    <property type="match status" value="1"/>
</dbReference>
<comment type="similarity">
    <text evidence="1">Belongs to the thioredoxin family. DsbA subfamily.</text>
</comment>
<evidence type="ECO:0000313" key="9">
    <source>
        <dbReference type="Proteomes" id="UP000244906"/>
    </source>
</evidence>
<dbReference type="InterPro" id="IPR050824">
    <property type="entry name" value="Thiol_disulfide_DsbA"/>
</dbReference>
<evidence type="ECO:0000259" key="7">
    <source>
        <dbReference type="Pfam" id="PF01323"/>
    </source>
</evidence>
<keyword evidence="9" id="KW-1185">Reference proteome</keyword>
<organism evidence="8 9">
    <name type="scientific">Pelagibaculum spongiae</name>
    <dbReference type="NCBI Taxonomy" id="2080658"/>
    <lineage>
        <taxon>Bacteria</taxon>
        <taxon>Pseudomonadati</taxon>
        <taxon>Pseudomonadota</taxon>
        <taxon>Gammaproteobacteria</taxon>
        <taxon>Oceanospirillales</taxon>
        <taxon>Pelagibaculum</taxon>
    </lineage>
</organism>
<dbReference type="GO" id="GO:0016491">
    <property type="term" value="F:oxidoreductase activity"/>
    <property type="evidence" value="ECO:0007669"/>
    <property type="project" value="InterPro"/>
</dbReference>
<evidence type="ECO:0000256" key="6">
    <source>
        <dbReference type="PIRSR" id="PIRSR001488-1"/>
    </source>
</evidence>
<evidence type="ECO:0000256" key="2">
    <source>
        <dbReference type="ARBA" id="ARBA00013831"/>
    </source>
</evidence>
<dbReference type="Proteomes" id="UP000244906">
    <property type="component" value="Unassembled WGS sequence"/>
</dbReference>
<dbReference type="PANTHER" id="PTHR35891:SF2">
    <property type="entry name" value="THIOL:DISULFIDE INTERCHANGE PROTEIN DSBA"/>
    <property type="match status" value="1"/>
</dbReference>
<feature type="disulfide bond" description="Redox-active" evidence="6">
    <location>
        <begin position="73"/>
        <end position="76"/>
    </location>
</feature>
<keyword evidence="3" id="KW-0732">Signal</keyword>
<dbReference type="InterPro" id="IPR017937">
    <property type="entry name" value="Thioredoxin_CS"/>
</dbReference>
<accession>A0A2V1GVT9</accession>
<name>A0A2V1GVT9_9GAMM</name>
<dbReference type="Pfam" id="PF01323">
    <property type="entry name" value="DSBA"/>
    <property type="match status" value="1"/>
</dbReference>
<sequence>MIIMYKKNSHFLLPLSWLNSLMRLLVLGLFFFSSLVLAEAFEEGEHYKLVPKPDQSSPLGQKIEVAEFFWYGCPHCFKLEPRIHKWSQNLADDVVFTQTPALFGKLWILHGAVYYTGKALGLGEDFHQALFDEIQVKKNRLETEEKVLAFFQRFGKTPQQVSSTMNSIVVRQQLDKANQRAKSYGLQGVPTTVIDGRYETSPAITGDFSVYFRVMNYLIEKVRNERKLTKAS</sequence>
<dbReference type="PROSITE" id="PS00194">
    <property type="entry name" value="THIOREDOXIN_1"/>
    <property type="match status" value="1"/>
</dbReference>
<dbReference type="EMBL" id="QDDL01000002">
    <property type="protein sequence ID" value="PVZ70515.1"/>
    <property type="molecule type" value="Genomic_DNA"/>
</dbReference>
<dbReference type="CDD" id="cd03019">
    <property type="entry name" value="DsbA_DsbA"/>
    <property type="match status" value="1"/>
</dbReference>
<dbReference type="PIRSF" id="PIRSF001488">
    <property type="entry name" value="Tdi_protein"/>
    <property type="match status" value="1"/>
</dbReference>
<keyword evidence="4" id="KW-1015">Disulfide bond</keyword>
<gene>
    <name evidence="8" type="ORF">DC094_08000</name>
</gene>
<comment type="caution">
    <text evidence="8">The sequence shown here is derived from an EMBL/GenBank/DDBJ whole genome shotgun (WGS) entry which is preliminary data.</text>
</comment>
<evidence type="ECO:0000256" key="3">
    <source>
        <dbReference type="ARBA" id="ARBA00022729"/>
    </source>
</evidence>